<dbReference type="AlphaFoldDB" id="A0A0E9N8B1"/>
<evidence type="ECO:0000256" key="6">
    <source>
        <dbReference type="RuleBase" id="RU362091"/>
    </source>
</evidence>
<dbReference type="PROSITE" id="PS50283">
    <property type="entry name" value="NA_SOLUT_SYMP_3"/>
    <property type="match status" value="1"/>
</dbReference>
<dbReference type="Gene3D" id="1.20.1730.10">
    <property type="entry name" value="Sodium/glucose cotransporter"/>
    <property type="match status" value="1"/>
</dbReference>
<evidence type="ECO:0000313" key="9">
    <source>
        <dbReference type="EMBL" id="GAO46147.1"/>
    </source>
</evidence>
<feature type="transmembrane region" description="Helical" evidence="8">
    <location>
        <begin position="491"/>
        <end position="511"/>
    </location>
</feature>
<sequence length="675" mass="72374">MLEIQVFEQSMGYGMVVGVGLFFAAVMACISMVQNRYTSFNTHSSEEFNTASRSVKPGLIASGIVSAWTWAATLLQSSTVAYQYGVAGPFWYASGATMQIIWFSILAVKTKQNAPRAHTYLEIIHTRYGTQAHIVFICFALMTNIIVASELLLGGSAVLSAITGMSVYAANFLIPIVVAIYVALGGLRATFLCDYSHTVILFIVILYFVFHTYTGGADSKIGSISEMWHLLERAAEVTPVAGNEGGSYLTLKSNFALIFGVIQLCSGSGTVFLDQGYWQRAIASKPETSVKAYLLGGLAWYPIPFAFATTMGLGAVALTIDNPLTASQVSSGLAAPAAATLLLGKLGAGTLLLCLFMAVTSAASAQLIAVSSILTFDIWKMYVRKNAEGPELVKVSHIMIGVFAIVMAVFACIWHSAGIDLGWLFLVMGLLIGGAVFPVAYTVTWNKQPKIAAIAGALSGLTAGLTSWLVVAKCYYGEITVASTGANYSTLAGNLAAIGTGAIVSTTLTLLKPENFDWEITRAIGRNSNIQMGHGGVVTTSPTAVVNSEGNSRSESPNGINEKPSMPEKDVTVLASTEPEALLEEDVDPALLHSAYNWAKWASIIMTLVLDVIIPLPLFFSHYKYSEGFFKGWVVVSIIWTFIAAFICVLLPIWESREAIMVLCRGMKKDMFGGR</sequence>
<dbReference type="EMBL" id="BACD03000002">
    <property type="protein sequence ID" value="GAO46147.1"/>
    <property type="molecule type" value="Genomic_DNA"/>
</dbReference>
<evidence type="ECO:0000256" key="5">
    <source>
        <dbReference type="ARBA" id="ARBA00023136"/>
    </source>
</evidence>
<dbReference type="NCBIfam" id="TIGR00813">
    <property type="entry name" value="sss"/>
    <property type="match status" value="1"/>
</dbReference>
<feature type="transmembrane region" description="Helical" evidence="8">
    <location>
        <begin position="134"/>
        <end position="159"/>
    </location>
</feature>
<evidence type="ECO:0000256" key="2">
    <source>
        <dbReference type="ARBA" id="ARBA00006434"/>
    </source>
</evidence>
<evidence type="ECO:0000256" key="3">
    <source>
        <dbReference type="ARBA" id="ARBA00022692"/>
    </source>
</evidence>
<dbReference type="RefSeq" id="XP_019026846.1">
    <property type="nucleotide sequence ID" value="XM_019167232.1"/>
</dbReference>
<feature type="transmembrane region" description="Helical" evidence="8">
    <location>
        <begin position="191"/>
        <end position="210"/>
    </location>
</feature>
<evidence type="ECO:0000256" key="8">
    <source>
        <dbReference type="SAM" id="Phobius"/>
    </source>
</evidence>
<reference evidence="9 10" key="1">
    <citation type="journal article" date="2011" name="J. Gen. Appl. Microbiol.">
        <title>Draft genome sequencing of the enigmatic yeast Saitoella complicata.</title>
        <authorList>
            <person name="Nishida H."/>
            <person name="Hamamoto M."/>
            <person name="Sugiyama J."/>
        </authorList>
    </citation>
    <scope>NUCLEOTIDE SEQUENCE [LARGE SCALE GENOMIC DNA]</scope>
    <source>
        <strain evidence="9 10">NRRL Y-17804</strain>
    </source>
</reference>
<dbReference type="CDD" id="cd11476">
    <property type="entry name" value="SLC5sbd_DUR3"/>
    <property type="match status" value="1"/>
</dbReference>
<protein>
    <recommendedName>
        <fullName evidence="11">Urea active transporter</fullName>
    </recommendedName>
</protein>
<comment type="subcellular location">
    <subcellularLocation>
        <location evidence="1">Membrane</location>
        <topology evidence="1">Multi-pass membrane protein</topology>
    </subcellularLocation>
</comment>
<reference evidence="9 10" key="3">
    <citation type="journal article" date="2015" name="Genome Announc.">
        <title>Draft Genome Sequence of the Archiascomycetous Yeast Saitoella complicata.</title>
        <authorList>
            <person name="Yamauchi K."/>
            <person name="Kondo S."/>
            <person name="Hamamoto M."/>
            <person name="Takahashi Y."/>
            <person name="Ogura Y."/>
            <person name="Hayashi T."/>
            <person name="Nishida H."/>
        </authorList>
    </citation>
    <scope>NUCLEOTIDE SEQUENCE [LARGE SCALE GENOMIC DNA]</scope>
    <source>
        <strain evidence="9 10">NRRL Y-17804</strain>
    </source>
</reference>
<feature type="transmembrane region" description="Helical" evidence="8">
    <location>
        <begin position="601"/>
        <end position="620"/>
    </location>
</feature>
<evidence type="ECO:0000313" key="10">
    <source>
        <dbReference type="Proteomes" id="UP000033140"/>
    </source>
</evidence>
<comment type="caution">
    <text evidence="9">The sequence shown here is derived from an EMBL/GenBank/DDBJ whole genome shotgun (WGS) entry which is preliminary data.</text>
</comment>
<dbReference type="GO" id="GO:0015204">
    <property type="term" value="F:urea transmembrane transporter activity"/>
    <property type="evidence" value="ECO:0007669"/>
    <property type="project" value="InterPro"/>
</dbReference>
<keyword evidence="5 8" id="KW-0472">Membrane</keyword>
<evidence type="ECO:0000256" key="4">
    <source>
        <dbReference type="ARBA" id="ARBA00022989"/>
    </source>
</evidence>
<dbReference type="PANTHER" id="PTHR46154:SF2">
    <property type="entry name" value="SOLUTE SYMPORTER FAMILY TRANSPORTER (AFU_ORTHOLOGUE AFUA_6G03200)"/>
    <property type="match status" value="1"/>
</dbReference>
<reference evidence="9 10" key="2">
    <citation type="journal article" date="2014" name="J. Gen. Appl. Microbiol.">
        <title>The early diverging ascomycetous budding yeast Saitoella complicata has three histone deacetylases belonging to the Clr6, Hos2, and Rpd3 lineages.</title>
        <authorList>
            <person name="Nishida H."/>
            <person name="Matsumoto T."/>
            <person name="Kondo S."/>
            <person name="Hamamoto M."/>
            <person name="Yoshikawa H."/>
        </authorList>
    </citation>
    <scope>NUCLEOTIDE SEQUENCE [LARGE SCALE GENOMIC DNA]</scope>
    <source>
        <strain evidence="9 10">NRRL Y-17804</strain>
    </source>
</reference>
<evidence type="ECO:0000256" key="7">
    <source>
        <dbReference type="SAM" id="MobiDB-lite"/>
    </source>
</evidence>
<feature type="transmembrane region" description="Helical" evidence="8">
    <location>
        <begin position="451"/>
        <end position="471"/>
    </location>
</feature>
<feature type="transmembrane region" description="Helical" evidence="8">
    <location>
        <begin position="165"/>
        <end position="184"/>
    </location>
</feature>
<feature type="transmembrane region" description="Helical" evidence="8">
    <location>
        <begin position="91"/>
        <end position="108"/>
    </location>
</feature>
<dbReference type="OrthoDB" id="6132759at2759"/>
<evidence type="ECO:0008006" key="11">
    <source>
        <dbReference type="Google" id="ProtNLM"/>
    </source>
</evidence>
<feature type="transmembrane region" description="Helical" evidence="8">
    <location>
        <begin position="397"/>
        <end position="417"/>
    </location>
</feature>
<evidence type="ECO:0000256" key="1">
    <source>
        <dbReference type="ARBA" id="ARBA00004141"/>
    </source>
</evidence>
<feature type="transmembrane region" description="Helical" evidence="8">
    <location>
        <begin position="54"/>
        <end position="71"/>
    </location>
</feature>
<keyword evidence="10" id="KW-1185">Reference proteome</keyword>
<dbReference type="InterPro" id="IPR038377">
    <property type="entry name" value="Na/Glc_symporter_sf"/>
</dbReference>
<feature type="region of interest" description="Disordered" evidence="7">
    <location>
        <begin position="545"/>
        <end position="567"/>
    </location>
</feature>
<feature type="transmembrane region" description="Helical" evidence="8">
    <location>
        <begin position="423"/>
        <end position="444"/>
    </location>
</feature>
<name>A0A0E9N8B1_SAICN</name>
<dbReference type="Proteomes" id="UP000033140">
    <property type="component" value="Unassembled WGS sequence"/>
</dbReference>
<dbReference type="PANTHER" id="PTHR46154">
    <property type="match status" value="1"/>
</dbReference>
<feature type="transmembrane region" description="Helical" evidence="8">
    <location>
        <begin position="12"/>
        <end position="33"/>
    </location>
</feature>
<organism evidence="9 10">
    <name type="scientific">Saitoella complicata (strain BCRC 22490 / CBS 7301 / JCM 7358 / NBRC 10748 / NRRL Y-17804)</name>
    <dbReference type="NCBI Taxonomy" id="698492"/>
    <lineage>
        <taxon>Eukaryota</taxon>
        <taxon>Fungi</taxon>
        <taxon>Dikarya</taxon>
        <taxon>Ascomycota</taxon>
        <taxon>Taphrinomycotina</taxon>
        <taxon>Taphrinomycotina incertae sedis</taxon>
        <taxon>Saitoella</taxon>
    </lineage>
</organism>
<dbReference type="GO" id="GO:0005886">
    <property type="term" value="C:plasma membrane"/>
    <property type="evidence" value="ECO:0007669"/>
    <property type="project" value="TreeGrafter"/>
</dbReference>
<accession>A0A0E9N8B1</accession>
<dbReference type="STRING" id="698492.A0A0E9N8B1"/>
<gene>
    <name evidence="9" type="ORF">G7K_0386-t1</name>
</gene>
<feature type="transmembrane region" description="Helical" evidence="8">
    <location>
        <begin position="293"/>
        <end position="320"/>
    </location>
</feature>
<comment type="similarity">
    <text evidence="2 6">Belongs to the sodium:solute symporter (SSF) (TC 2.A.21) family.</text>
</comment>
<dbReference type="Pfam" id="PF00474">
    <property type="entry name" value="SSF"/>
    <property type="match status" value="1"/>
</dbReference>
<feature type="compositionally biased region" description="Polar residues" evidence="7">
    <location>
        <begin position="545"/>
        <end position="559"/>
    </location>
</feature>
<feature type="transmembrane region" description="Helical" evidence="8">
    <location>
        <begin position="350"/>
        <end position="376"/>
    </location>
</feature>
<dbReference type="InterPro" id="IPR031155">
    <property type="entry name" value="DUR"/>
</dbReference>
<keyword evidence="3 8" id="KW-0812">Transmembrane</keyword>
<keyword evidence="4 8" id="KW-1133">Transmembrane helix</keyword>
<feature type="transmembrane region" description="Helical" evidence="8">
    <location>
        <begin position="255"/>
        <end position="273"/>
    </location>
</feature>
<proteinExistence type="inferred from homology"/>
<feature type="transmembrane region" description="Helical" evidence="8">
    <location>
        <begin position="632"/>
        <end position="654"/>
    </location>
</feature>
<dbReference type="InterPro" id="IPR001734">
    <property type="entry name" value="Na/solute_symporter"/>
</dbReference>
<dbReference type="OMA" id="SHIMICV"/>